<protein>
    <submittedName>
        <fullName evidence="2">Uncharacterized protein</fullName>
    </submittedName>
</protein>
<reference evidence="2" key="1">
    <citation type="submission" date="2023-10" db="EMBL/GenBank/DDBJ databases">
        <title>Genome assemblies of two species of porcelain crab, Petrolisthes cinctipes and Petrolisthes manimaculis (Anomura: Porcellanidae).</title>
        <authorList>
            <person name="Angst P."/>
        </authorList>
    </citation>
    <scope>NUCLEOTIDE SEQUENCE</scope>
    <source>
        <strain evidence="2">PB745_01</strain>
        <tissue evidence="2">Gill</tissue>
    </source>
</reference>
<dbReference type="Proteomes" id="UP001286313">
    <property type="component" value="Unassembled WGS sequence"/>
</dbReference>
<evidence type="ECO:0000313" key="3">
    <source>
        <dbReference type="Proteomes" id="UP001286313"/>
    </source>
</evidence>
<organism evidence="2 3">
    <name type="scientific">Petrolisthes cinctipes</name>
    <name type="common">Flat porcelain crab</name>
    <dbReference type="NCBI Taxonomy" id="88211"/>
    <lineage>
        <taxon>Eukaryota</taxon>
        <taxon>Metazoa</taxon>
        <taxon>Ecdysozoa</taxon>
        <taxon>Arthropoda</taxon>
        <taxon>Crustacea</taxon>
        <taxon>Multicrustacea</taxon>
        <taxon>Malacostraca</taxon>
        <taxon>Eumalacostraca</taxon>
        <taxon>Eucarida</taxon>
        <taxon>Decapoda</taxon>
        <taxon>Pleocyemata</taxon>
        <taxon>Anomura</taxon>
        <taxon>Galatheoidea</taxon>
        <taxon>Porcellanidae</taxon>
        <taxon>Petrolisthes</taxon>
    </lineage>
</organism>
<sequence length="136" mass="15696">MGKSYTTLTRNDNDTGLLHGRGRERDEGVDETRRDREPEPATGNVGVSEVGRQSGRRREEKQRWKEMNERVGWMGVKKGMIQGGGRSGLVGWKVEEEEEEELVVGGEGEEEEEWWVGGWFEEEEEEEKAPTQRYPR</sequence>
<dbReference type="AlphaFoldDB" id="A0AAE1K4Z1"/>
<evidence type="ECO:0000313" key="2">
    <source>
        <dbReference type="EMBL" id="KAK3864204.1"/>
    </source>
</evidence>
<comment type="caution">
    <text evidence="2">The sequence shown here is derived from an EMBL/GenBank/DDBJ whole genome shotgun (WGS) entry which is preliminary data.</text>
</comment>
<feature type="compositionally biased region" description="Acidic residues" evidence="1">
    <location>
        <begin position="95"/>
        <end position="110"/>
    </location>
</feature>
<feature type="region of interest" description="Disordered" evidence="1">
    <location>
        <begin position="1"/>
        <end position="64"/>
    </location>
</feature>
<gene>
    <name evidence="2" type="ORF">Pcinc_030098</name>
</gene>
<keyword evidence="3" id="KW-1185">Reference proteome</keyword>
<feature type="compositionally biased region" description="Basic and acidic residues" evidence="1">
    <location>
        <begin position="21"/>
        <end position="39"/>
    </location>
</feature>
<feature type="compositionally biased region" description="Polar residues" evidence="1">
    <location>
        <begin position="1"/>
        <end position="10"/>
    </location>
</feature>
<name>A0AAE1K4Z1_PETCI</name>
<evidence type="ECO:0000256" key="1">
    <source>
        <dbReference type="SAM" id="MobiDB-lite"/>
    </source>
</evidence>
<accession>A0AAE1K4Z1</accession>
<feature type="region of interest" description="Disordered" evidence="1">
    <location>
        <begin position="78"/>
        <end position="110"/>
    </location>
</feature>
<dbReference type="EMBL" id="JAWQEG010003845">
    <property type="protein sequence ID" value="KAK3864204.1"/>
    <property type="molecule type" value="Genomic_DNA"/>
</dbReference>
<proteinExistence type="predicted"/>